<dbReference type="EC" id="3.2.1.8" evidence="9"/>
<dbReference type="PROSITE" id="PS51760">
    <property type="entry name" value="GH10_2"/>
    <property type="match status" value="1"/>
</dbReference>
<name>A0ABV9DC47_9MICO</name>
<evidence type="ECO:0000256" key="5">
    <source>
        <dbReference type="ARBA" id="ARBA00022801"/>
    </source>
</evidence>
<dbReference type="Proteomes" id="UP001595955">
    <property type="component" value="Unassembled WGS sequence"/>
</dbReference>
<evidence type="ECO:0000259" key="10">
    <source>
        <dbReference type="PROSITE" id="PS51760"/>
    </source>
</evidence>
<evidence type="ECO:0000256" key="1">
    <source>
        <dbReference type="ARBA" id="ARBA00000681"/>
    </source>
</evidence>
<dbReference type="InterPro" id="IPR044846">
    <property type="entry name" value="GH10"/>
</dbReference>
<dbReference type="InterPro" id="IPR001000">
    <property type="entry name" value="GH10_dom"/>
</dbReference>
<evidence type="ECO:0000256" key="9">
    <source>
        <dbReference type="RuleBase" id="RU361174"/>
    </source>
</evidence>
<dbReference type="RefSeq" id="WP_122823831.1">
    <property type="nucleotide sequence ID" value="NZ_CP033325.1"/>
</dbReference>
<dbReference type="SUPFAM" id="SSF51445">
    <property type="entry name" value="(Trans)glycosidases"/>
    <property type="match status" value="1"/>
</dbReference>
<dbReference type="InterPro" id="IPR017853">
    <property type="entry name" value="GH"/>
</dbReference>
<proteinExistence type="inferred from homology"/>
<evidence type="ECO:0000256" key="7">
    <source>
        <dbReference type="ARBA" id="ARBA00023295"/>
    </source>
</evidence>
<evidence type="ECO:0000256" key="3">
    <source>
        <dbReference type="ARBA" id="ARBA00022651"/>
    </source>
</evidence>
<keyword evidence="3" id="KW-0858">Xylan degradation</keyword>
<organism evidence="11 12">
    <name type="scientific">Georgenia faecalis</name>
    <dbReference type="NCBI Taxonomy" id="2483799"/>
    <lineage>
        <taxon>Bacteria</taxon>
        <taxon>Bacillati</taxon>
        <taxon>Actinomycetota</taxon>
        <taxon>Actinomycetes</taxon>
        <taxon>Micrococcales</taxon>
        <taxon>Bogoriellaceae</taxon>
        <taxon>Georgenia</taxon>
    </lineage>
</organism>
<comment type="similarity">
    <text evidence="2 9">Belongs to the glycosyl hydrolase 10 (cellulase F) family.</text>
</comment>
<evidence type="ECO:0000256" key="8">
    <source>
        <dbReference type="ARBA" id="ARBA00023326"/>
    </source>
</evidence>
<protein>
    <recommendedName>
        <fullName evidence="9">Beta-xylanase</fullName>
        <ecNumber evidence="9">3.2.1.8</ecNumber>
    </recommendedName>
</protein>
<dbReference type="EMBL" id="JBHSGF010000005">
    <property type="protein sequence ID" value="MFC4555379.1"/>
    <property type="molecule type" value="Genomic_DNA"/>
</dbReference>
<sequence length="439" mass="48037">MSTTPATASTPAAMPAPDPTLRHRIAEATLTVRRPDGTPLVDAEVTLEQTRHAFAFGNIGFDFVGYANEETDADPDSPFGGASPAQAEHLADLWLDLFTTATLPFYWAGFEPERGRPDTARLRRAAQWFVDRGATVKGHPLAWHTLAPDWLRELSTDEVEAALRGRIRREVGDFAGVVDTWDAINEVVIMPVFSNEEHRNGITRLCWERGRIATIRLAFEEARAANPSATLVLNDFNLSSAYECLIEGVLEAGIAVDAIGLQSHMHQGYWGEERTLETLERFARFGLPLHLTESTLLSGDLMPPEIVDLNDYQVASWPTTPEGEERQAEEMVRHYRTLLSHPSVQAVTYWGLTDAGAWLGAPVGLVRADGTPKPSYDALHGLVKGEWWLRPTTARTDAEGRAAVRGFLGDYRIGVAGAGAASFALDSAGALTREVTLAP</sequence>
<keyword evidence="7 9" id="KW-0326">Glycosidase</keyword>
<reference evidence="12" key="1">
    <citation type="journal article" date="2019" name="Int. J. Syst. Evol. Microbiol.">
        <title>The Global Catalogue of Microorganisms (GCM) 10K type strain sequencing project: providing services to taxonomists for standard genome sequencing and annotation.</title>
        <authorList>
            <consortium name="The Broad Institute Genomics Platform"/>
            <consortium name="The Broad Institute Genome Sequencing Center for Infectious Disease"/>
            <person name="Wu L."/>
            <person name="Ma J."/>
        </authorList>
    </citation>
    <scope>NUCLEOTIDE SEQUENCE [LARGE SCALE GENOMIC DNA]</scope>
    <source>
        <strain evidence="12">JCM 3369</strain>
    </source>
</reference>
<accession>A0ABV9DC47</accession>
<dbReference type="Gene3D" id="3.20.20.80">
    <property type="entry name" value="Glycosidases"/>
    <property type="match status" value="1"/>
</dbReference>
<feature type="domain" description="GH10" evidence="10">
    <location>
        <begin position="80"/>
        <end position="382"/>
    </location>
</feature>
<dbReference type="PRINTS" id="PR00134">
    <property type="entry name" value="GLHYDRLASE10"/>
</dbReference>
<dbReference type="SMART" id="SM00633">
    <property type="entry name" value="Glyco_10"/>
    <property type="match status" value="1"/>
</dbReference>
<evidence type="ECO:0000256" key="2">
    <source>
        <dbReference type="ARBA" id="ARBA00007495"/>
    </source>
</evidence>
<dbReference type="PANTHER" id="PTHR31490">
    <property type="entry name" value="GLYCOSYL HYDROLASE"/>
    <property type="match status" value="1"/>
</dbReference>
<keyword evidence="5 9" id="KW-0378">Hydrolase</keyword>
<evidence type="ECO:0000256" key="4">
    <source>
        <dbReference type="ARBA" id="ARBA00022729"/>
    </source>
</evidence>
<dbReference type="PANTHER" id="PTHR31490:SF88">
    <property type="entry name" value="BETA-XYLANASE"/>
    <property type="match status" value="1"/>
</dbReference>
<keyword evidence="4" id="KW-0732">Signal</keyword>
<comment type="catalytic activity">
    <reaction evidence="1 9">
        <text>Endohydrolysis of (1-&gt;4)-beta-D-xylosidic linkages in xylans.</text>
        <dbReference type="EC" id="3.2.1.8"/>
    </reaction>
</comment>
<keyword evidence="6 9" id="KW-0119">Carbohydrate metabolism</keyword>
<comment type="caution">
    <text evidence="11">The sequence shown here is derived from an EMBL/GenBank/DDBJ whole genome shotgun (WGS) entry which is preliminary data.</text>
</comment>
<evidence type="ECO:0000313" key="11">
    <source>
        <dbReference type="EMBL" id="MFC4555379.1"/>
    </source>
</evidence>
<dbReference type="Pfam" id="PF00331">
    <property type="entry name" value="Glyco_hydro_10"/>
    <property type="match status" value="1"/>
</dbReference>
<keyword evidence="8 9" id="KW-0624">Polysaccharide degradation</keyword>
<evidence type="ECO:0000313" key="12">
    <source>
        <dbReference type="Proteomes" id="UP001595955"/>
    </source>
</evidence>
<evidence type="ECO:0000256" key="6">
    <source>
        <dbReference type="ARBA" id="ARBA00023277"/>
    </source>
</evidence>
<gene>
    <name evidence="11" type="ORF">ACFO3F_08970</name>
</gene>
<keyword evidence="12" id="KW-1185">Reference proteome</keyword>